<protein>
    <submittedName>
        <fullName evidence="6">Methyl-accepting chemotaxis protein signailing-domain containing protein</fullName>
    </submittedName>
</protein>
<keyword evidence="4" id="KW-0472">Membrane</keyword>
<evidence type="ECO:0000256" key="4">
    <source>
        <dbReference type="SAM" id="Phobius"/>
    </source>
</evidence>
<keyword evidence="4" id="KW-1133">Transmembrane helix</keyword>
<reference evidence="6" key="1">
    <citation type="journal article" date="2021" name="Microb. Physiol.">
        <title>Proteogenomic Insights into the Physiology of Marine, Sulfate-Reducing, Filamentous Desulfonema limicola and Desulfonema magnum.</title>
        <authorList>
            <person name="Schnaars V."/>
            <person name="Wohlbrand L."/>
            <person name="Scheve S."/>
            <person name="Hinrichs C."/>
            <person name="Reinhardt R."/>
            <person name="Rabus R."/>
        </authorList>
    </citation>
    <scope>NUCLEOTIDE SEQUENCE</scope>
    <source>
        <strain evidence="6">4be13</strain>
    </source>
</reference>
<gene>
    <name evidence="6" type="ORF">dnm_057590</name>
</gene>
<dbReference type="RefSeq" id="WP_207678208.1">
    <property type="nucleotide sequence ID" value="NZ_CP061800.1"/>
</dbReference>
<proteinExistence type="inferred from homology"/>
<dbReference type="KEGG" id="dmm:dnm_057590"/>
<evidence type="ECO:0000259" key="5">
    <source>
        <dbReference type="PROSITE" id="PS50111"/>
    </source>
</evidence>
<keyword evidence="4" id="KW-0812">Transmembrane</keyword>
<evidence type="ECO:0000313" key="7">
    <source>
        <dbReference type="Proteomes" id="UP000663722"/>
    </source>
</evidence>
<dbReference type="Pfam" id="PF00015">
    <property type="entry name" value="MCPsignal"/>
    <property type="match status" value="1"/>
</dbReference>
<dbReference type="GO" id="GO:0005886">
    <property type="term" value="C:plasma membrane"/>
    <property type="evidence" value="ECO:0007669"/>
    <property type="project" value="TreeGrafter"/>
</dbReference>
<keyword evidence="3" id="KW-0807">Transducer</keyword>
<dbReference type="EMBL" id="CP061800">
    <property type="protein sequence ID" value="QTA89702.1"/>
    <property type="molecule type" value="Genomic_DNA"/>
</dbReference>
<dbReference type="GO" id="GO:0007165">
    <property type="term" value="P:signal transduction"/>
    <property type="evidence" value="ECO:0007669"/>
    <property type="project" value="UniProtKB-KW"/>
</dbReference>
<evidence type="ECO:0000256" key="2">
    <source>
        <dbReference type="ARBA" id="ARBA00029447"/>
    </source>
</evidence>
<accession>A0A975BQN2</accession>
<feature type="transmembrane region" description="Helical" evidence="4">
    <location>
        <begin position="7"/>
        <end position="27"/>
    </location>
</feature>
<name>A0A975BQN2_9BACT</name>
<evidence type="ECO:0000313" key="6">
    <source>
        <dbReference type="EMBL" id="QTA89702.1"/>
    </source>
</evidence>
<dbReference type="SMART" id="SM00283">
    <property type="entry name" value="MA"/>
    <property type="match status" value="1"/>
</dbReference>
<dbReference type="AlphaFoldDB" id="A0A975BQN2"/>
<dbReference type="GO" id="GO:0006935">
    <property type="term" value="P:chemotaxis"/>
    <property type="evidence" value="ECO:0007669"/>
    <property type="project" value="UniProtKB-KW"/>
</dbReference>
<dbReference type="Proteomes" id="UP000663722">
    <property type="component" value="Chromosome"/>
</dbReference>
<sequence>MLKENKLVIKFLTMVSITLIMVIFLFLSSDSGFRKITKINEGVRVLNDVNQHLSEAIIQEKVYLNDHNETFLKKVLKSVQEAAHKADTLAGYSFLNSSEIQTLKNLLKNYENSTGRLSQEIATLVLSDIRLIQVIAHFNLESDKIITQINAYECACQLENKRPDLHLLSLRDVSRDSVIAVTQIFSILKDQLFDKENANAFTEKSGAALKKFKDLAQKAALIGNYIEFVTSEKIYSEYIGLIAKDFNYLTRVSAEIYRLWEKKCGLQKELDVIRQKMVNTKEKILMSAAQEIESLTYHVIHGNLIAFAAISVSLIIGNLLIGRSVIRPINHIIRPLRRGADHVASASESMSSASQSLAAGSFKQASSLEQTSASLEEIDLVSRLNVENAFRANQLMMETETVADQAKDSMTVLNTSMEEIFTSAMDTRKIIGTIEGIAFQTKLLALNAAIEAAHAGENSAGFAVVADEIRKLAAQTDDAAKQTTVLIKNTLKKIENGSELLDKADKCVSKAEESAKKAGNLVREITSASERQFKMIEQISIAVVELDGVAQETAANSQQSAAISEDMNAQAEHMRKFVNELVHVVGGAGNLTSHKKSNRFKMLSCYLPFKAGKEMKDTRADVPKASVSRIDYKSAIRYNSLSLKPSELSERYLEI</sequence>
<evidence type="ECO:0000256" key="3">
    <source>
        <dbReference type="PROSITE-ProRule" id="PRU00284"/>
    </source>
</evidence>
<keyword evidence="7" id="KW-1185">Reference proteome</keyword>
<dbReference type="PANTHER" id="PTHR43531:SF11">
    <property type="entry name" value="METHYL-ACCEPTING CHEMOTAXIS PROTEIN 3"/>
    <property type="match status" value="1"/>
</dbReference>
<dbReference type="InterPro" id="IPR051310">
    <property type="entry name" value="MCP_chemotaxis"/>
</dbReference>
<dbReference type="InterPro" id="IPR004089">
    <property type="entry name" value="MCPsignal_dom"/>
</dbReference>
<organism evidence="6 7">
    <name type="scientific">Desulfonema magnum</name>
    <dbReference type="NCBI Taxonomy" id="45655"/>
    <lineage>
        <taxon>Bacteria</taxon>
        <taxon>Pseudomonadati</taxon>
        <taxon>Thermodesulfobacteriota</taxon>
        <taxon>Desulfobacteria</taxon>
        <taxon>Desulfobacterales</taxon>
        <taxon>Desulfococcaceae</taxon>
        <taxon>Desulfonema</taxon>
    </lineage>
</organism>
<comment type="similarity">
    <text evidence="2">Belongs to the methyl-accepting chemotaxis (MCP) protein family.</text>
</comment>
<dbReference type="SUPFAM" id="SSF58104">
    <property type="entry name" value="Methyl-accepting chemotaxis protein (MCP) signaling domain"/>
    <property type="match status" value="1"/>
</dbReference>
<dbReference type="PANTHER" id="PTHR43531">
    <property type="entry name" value="PROTEIN ICFG"/>
    <property type="match status" value="1"/>
</dbReference>
<dbReference type="Gene3D" id="1.10.287.950">
    <property type="entry name" value="Methyl-accepting chemotaxis protein"/>
    <property type="match status" value="1"/>
</dbReference>
<dbReference type="PROSITE" id="PS50111">
    <property type="entry name" value="CHEMOTAXIS_TRANSDUC_2"/>
    <property type="match status" value="1"/>
</dbReference>
<feature type="domain" description="Methyl-accepting transducer" evidence="5">
    <location>
        <begin position="339"/>
        <end position="568"/>
    </location>
</feature>
<evidence type="ECO:0000256" key="1">
    <source>
        <dbReference type="ARBA" id="ARBA00022500"/>
    </source>
</evidence>
<keyword evidence="1" id="KW-0145">Chemotaxis</keyword>
<dbReference type="GO" id="GO:0004888">
    <property type="term" value="F:transmembrane signaling receptor activity"/>
    <property type="evidence" value="ECO:0007669"/>
    <property type="project" value="TreeGrafter"/>
</dbReference>